<evidence type="ECO:0000313" key="5">
    <source>
        <dbReference type="Proteomes" id="UP000230505"/>
    </source>
</evidence>
<feature type="domain" description="Carbohydrate kinase PfkB" evidence="3">
    <location>
        <begin position="42"/>
        <end position="300"/>
    </location>
</feature>
<dbReference type="EMBL" id="PFHV01000054">
    <property type="protein sequence ID" value="PIX03113.1"/>
    <property type="molecule type" value="Genomic_DNA"/>
</dbReference>
<dbReference type="PROSITE" id="PS00583">
    <property type="entry name" value="PFKB_KINASES_1"/>
    <property type="match status" value="1"/>
</dbReference>
<dbReference type="Proteomes" id="UP000230505">
    <property type="component" value="Unassembled WGS sequence"/>
</dbReference>
<dbReference type="SUPFAM" id="SSF53613">
    <property type="entry name" value="Ribokinase-like"/>
    <property type="match status" value="1"/>
</dbReference>
<evidence type="ECO:0000256" key="1">
    <source>
        <dbReference type="ARBA" id="ARBA00022679"/>
    </source>
</evidence>
<organism evidence="4 5">
    <name type="scientific">bacterium (Candidatus Gribaldobacteria) CG_4_8_14_3_um_filter_42_11</name>
    <dbReference type="NCBI Taxonomy" id="2014267"/>
    <lineage>
        <taxon>Bacteria</taxon>
        <taxon>Candidatus Gribaldobacteria</taxon>
    </lineage>
</organism>
<accession>A0A2M7IY48</accession>
<sequence>MFDVITFGSATGDIFVKMKEWPGQNGASASPAEAASQFCFNRGDKIETGDWQIFSGGGGANTACTFALQGLKVAYCGIAGNDYFGGLVQQDLKSRGVDLRFFNQVKSRQTALSVILSSGQNDRLIFAGPGVCHFMTEKDIAWSKIKKTKWFYIAPLHHQSCDLLKPLVDFAIENKIKVALNPSEFQIKNKQDELKQVMAKVDVLLLNFDEAAWLGKEIQSSGAKLVVVTAGGKGATIFDGHNFYTAGIFPIEAIERTGAGDSFGSGLVAGLLSKNDIKYAIRLAMANSASCLKEAGAKNGLLKKGEVEKWPLLDIKQNAN</sequence>
<name>A0A2M7IY48_9BACT</name>
<comment type="caution">
    <text evidence="4">The sequence shown here is derived from an EMBL/GenBank/DDBJ whole genome shotgun (WGS) entry which is preliminary data.</text>
</comment>
<dbReference type="AlphaFoldDB" id="A0A2M7IY48"/>
<keyword evidence="1" id="KW-0808">Transferase</keyword>
<reference evidence="5" key="1">
    <citation type="submission" date="2017-09" db="EMBL/GenBank/DDBJ databases">
        <title>Depth-based differentiation of microbial function through sediment-hosted aquifers and enrichment of novel symbionts in the deep terrestrial subsurface.</title>
        <authorList>
            <person name="Probst A.J."/>
            <person name="Ladd B."/>
            <person name="Jarett J.K."/>
            <person name="Geller-Mcgrath D.E."/>
            <person name="Sieber C.M.K."/>
            <person name="Emerson J.B."/>
            <person name="Anantharaman K."/>
            <person name="Thomas B.C."/>
            <person name="Malmstrom R."/>
            <person name="Stieglmeier M."/>
            <person name="Klingl A."/>
            <person name="Woyke T."/>
            <person name="Ryan C.M."/>
            <person name="Banfield J.F."/>
        </authorList>
    </citation>
    <scope>NUCLEOTIDE SEQUENCE [LARGE SCALE GENOMIC DNA]</scope>
</reference>
<protein>
    <recommendedName>
        <fullName evidence="3">Carbohydrate kinase PfkB domain-containing protein</fullName>
    </recommendedName>
</protein>
<dbReference type="PANTHER" id="PTHR10584:SF166">
    <property type="entry name" value="RIBOKINASE"/>
    <property type="match status" value="1"/>
</dbReference>
<dbReference type="InterPro" id="IPR011611">
    <property type="entry name" value="PfkB_dom"/>
</dbReference>
<dbReference type="InterPro" id="IPR002173">
    <property type="entry name" value="Carboh/pur_kinase_PfkB_CS"/>
</dbReference>
<keyword evidence="2" id="KW-0418">Kinase</keyword>
<dbReference type="PANTHER" id="PTHR10584">
    <property type="entry name" value="SUGAR KINASE"/>
    <property type="match status" value="1"/>
</dbReference>
<dbReference type="InterPro" id="IPR029056">
    <property type="entry name" value="Ribokinase-like"/>
</dbReference>
<proteinExistence type="predicted"/>
<dbReference type="Pfam" id="PF00294">
    <property type="entry name" value="PfkB"/>
    <property type="match status" value="1"/>
</dbReference>
<evidence type="ECO:0000259" key="3">
    <source>
        <dbReference type="Pfam" id="PF00294"/>
    </source>
</evidence>
<evidence type="ECO:0000256" key="2">
    <source>
        <dbReference type="ARBA" id="ARBA00022777"/>
    </source>
</evidence>
<dbReference type="GO" id="GO:0016301">
    <property type="term" value="F:kinase activity"/>
    <property type="evidence" value="ECO:0007669"/>
    <property type="project" value="UniProtKB-KW"/>
</dbReference>
<dbReference type="Gene3D" id="3.40.1190.20">
    <property type="match status" value="1"/>
</dbReference>
<gene>
    <name evidence="4" type="ORF">COZ78_02085</name>
</gene>
<evidence type="ECO:0000313" key="4">
    <source>
        <dbReference type="EMBL" id="PIX03113.1"/>
    </source>
</evidence>